<evidence type="ECO:0000313" key="2">
    <source>
        <dbReference type="Proteomes" id="UP000236333"/>
    </source>
</evidence>
<dbReference type="PANTHER" id="PTHR16099">
    <property type="entry name" value="8-OXO-DGTP DIPHOSPHATES NUDT15"/>
    <property type="match status" value="1"/>
</dbReference>
<dbReference type="Proteomes" id="UP000236333">
    <property type="component" value="Unassembled WGS sequence"/>
</dbReference>
<keyword evidence="2" id="KW-1185">Reference proteome</keyword>
<dbReference type="InterPro" id="IPR015797">
    <property type="entry name" value="NUDIX_hydrolase-like_dom_sf"/>
</dbReference>
<proteinExistence type="predicted"/>
<dbReference type="GO" id="GO:0006203">
    <property type="term" value="P:dGTP catabolic process"/>
    <property type="evidence" value="ECO:0007669"/>
    <property type="project" value="TreeGrafter"/>
</dbReference>
<dbReference type="AlphaFoldDB" id="A0A2J8AIS1"/>
<keyword evidence="1" id="KW-0378">Hydrolase</keyword>
<evidence type="ECO:0000313" key="1">
    <source>
        <dbReference type="EMBL" id="PNH12414.1"/>
    </source>
</evidence>
<dbReference type="OrthoDB" id="447842at2759"/>
<accession>A0A2J8AIS1</accession>
<organism evidence="1 2">
    <name type="scientific">Tetrabaena socialis</name>
    <dbReference type="NCBI Taxonomy" id="47790"/>
    <lineage>
        <taxon>Eukaryota</taxon>
        <taxon>Viridiplantae</taxon>
        <taxon>Chlorophyta</taxon>
        <taxon>core chlorophytes</taxon>
        <taxon>Chlorophyceae</taxon>
        <taxon>CS clade</taxon>
        <taxon>Chlamydomonadales</taxon>
        <taxon>Tetrabaenaceae</taxon>
        <taxon>Tetrabaena</taxon>
    </lineage>
</organism>
<name>A0A2J8AIS1_9CHLO</name>
<dbReference type="EMBL" id="PGGS01000009">
    <property type="protein sequence ID" value="PNH12414.1"/>
    <property type="molecule type" value="Genomic_DNA"/>
</dbReference>
<comment type="caution">
    <text evidence="1">The sequence shown here is derived from an EMBL/GenBank/DDBJ whole genome shotgun (WGS) entry which is preliminary data.</text>
</comment>
<reference evidence="1 2" key="1">
    <citation type="journal article" date="2017" name="Mol. Biol. Evol.">
        <title>The 4-celled Tetrabaena socialis nuclear genome reveals the essential components for genetic control of cell number at the origin of multicellularity in the volvocine lineage.</title>
        <authorList>
            <person name="Featherston J."/>
            <person name="Arakaki Y."/>
            <person name="Hanschen E.R."/>
            <person name="Ferris P.J."/>
            <person name="Michod R.E."/>
            <person name="Olson B.J.S.C."/>
            <person name="Nozaki H."/>
            <person name="Durand P.M."/>
        </authorList>
    </citation>
    <scope>NUCLEOTIDE SEQUENCE [LARGE SCALE GENOMIC DNA]</scope>
    <source>
        <strain evidence="1 2">NIES-571</strain>
    </source>
</reference>
<gene>
    <name evidence="1" type="ORF">TSOC_000676</name>
</gene>
<dbReference type="PANTHER" id="PTHR16099:SF5">
    <property type="entry name" value="NUCLEOTIDE TRIPHOSPHATE DIPHOSPHATASE NUDT15"/>
    <property type="match status" value="1"/>
</dbReference>
<dbReference type="GO" id="GO:0035539">
    <property type="term" value="F:8-oxo-7,8-dihydrodeoxyguanosine triphosphate pyrophosphatase activity"/>
    <property type="evidence" value="ECO:0007669"/>
    <property type="project" value="TreeGrafter"/>
</dbReference>
<dbReference type="SUPFAM" id="SSF55811">
    <property type="entry name" value="Nudix"/>
    <property type="match status" value="1"/>
</dbReference>
<protein>
    <submittedName>
        <fullName evidence="1">Nudix hydrolase 1</fullName>
    </submittedName>
</protein>
<dbReference type="Gene3D" id="3.90.79.10">
    <property type="entry name" value="Nucleoside Triphosphate Pyrophosphohydrolase"/>
    <property type="match status" value="2"/>
</dbReference>
<sequence length="98" mass="10628">MQRPLVGVGVLIFRGTRILVGRRKGSHGAGTFALPARSDEGAAKAAAAGSKKGLYGEPEPRLMEPEKCEGWQWAPWGAIPEPVFLPLKHLLQSPYRPL</sequence>
<dbReference type="GO" id="GO:0005829">
    <property type="term" value="C:cytosol"/>
    <property type="evidence" value="ECO:0007669"/>
    <property type="project" value="TreeGrafter"/>
</dbReference>